<organism evidence="3 4">
    <name type="scientific">Trichomalopsis sarcophagae</name>
    <dbReference type="NCBI Taxonomy" id="543379"/>
    <lineage>
        <taxon>Eukaryota</taxon>
        <taxon>Metazoa</taxon>
        <taxon>Ecdysozoa</taxon>
        <taxon>Arthropoda</taxon>
        <taxon>Hexapoda</taxon>
        <taxon>Insecta</taxon>
        <taxon>Pterygota</taxon>
        <taxon>Neoptera</taxon>
        <taxon>Endopterygota</taxon>
        <taxon>Hymenoptera</taxon>
        <taxon>Apocrita</taxon>
        <taxon>Proctotrupomorpha</taxon>
        <taxon>Chalcidoidea</taxon>
        <taxon>Pteromalidae</taxon>
        <taxon>Pteromalinae</taxon>
        <taxon>Trichomalopsis</taxon>
    </lineage>
</organism>
<gene>
    <name evidence="3" type="ORF">TSAR_009876</name>
</gene>
<feature type="transmembrane region" description="Helical" evidence="2">
    <location>
        <begin position="94"/>
        <end position="114"/>
    </location>
</feature>
<keyword evidence="4" id="KW-1185">Reference proteome</keyword>
<feature type="compositionally biased region" description="Basic and acidic residues" evidence="1">
    <location>
        <begin position="21"/>
        <end position="30"/>
    </location>
</feature>
<evidence type="ECO:0000313" key="3">
    <source>
        <dbReference type="EMBL" id="OXU30837.1"/>
    </source>
</evidence>
<keyword evidence="2" id="KW-1133">Transmembrane helix</keyword>
<protein>
    <submittedName>
        <fullName evidence="3">Uncharacterized protein</fullName>
    </submittedName>
</protein>
<feature type="region of interest" description="Disordered" evidence="1">
    <location>
        <begin position="1"/>
        <end position="42"/>
    </location>
</feature>
<evidence type="ECO:0000256" key="1">
    <source>
        <dbReference type="SAM" id="MobiDB-lite"/>
    </source>
</evidence>
<keyword evidence="2" id="KW-0812">Transmembrane</keyword>
<dbReference type="OrthoDB" id="8191931at2759"/>
<reference evidence="3 4" key="1">
    <citation type="journal article" date="2017" name="Curr. Biol.">
        <title>The Evolution of Venom by Co-option of Single-Copy Genes.</title>
        <authorList>
            <person name="Martinson E.O."/>
            <person name="Mrinalini"/>
            <person name="Kelkar Y.D."/>
            <person name="Chang C.H."/>
            <person name="Werren J.H."/>
        </authorList>
    </citation>
    <scope>NUCLEOTIDE SEQUENCE [LARGE SCALE GENOMIC DNA]</scope>
    <source>
        <strain evidence="3 4">Alberta</strain>
        <tissue evidence="3">Whole body</tissue>
    </source>
</reference>
<sequence length="120" mass="13557">MSRDGGNGCPTTRHHHQHYGSRFDRMDNPKRLSSPAKACNARSANETELGELKVEPHEVQVVQGVPCHNGACKSSPVKGRPEHRLESPWHHLKTLFLVSMIIALIIWIIVYVLLNQYNVL</sequence>
<evidence type="ECO:0000256" key="2">
    <source>
        <dbReference type="SAM" id="Phobius"/>
    </source>
</evidence>
<proteinExistence type="predicted"/>
<dbReference type="Proteomes" id="UP000215335">
    <property type="component" value="Unassembled WGS sequence"/>
</dbReference>
<comment type="caution">
    <text evidence="3">The sequence shown here is derived from an EMBL/GenBank/DDBJ whole genome shotgun (WGS) entry which is preliminary data.</text>
</comment>
<dbReference type="EMBL" id="NNAY01000115">
    <property type="protein sequence ID" value="OXU30837.1"/>
    <property type="molecule type" value="Genomic_DNA"/>
</dbReference>
<evidence type="ECO:0000313" key="4">
    <source>
        <dbReference type="Proteomes" id="UP000215335"/>
    </source>
</evidence>
<accession>A0A232FKJ1</accession>
<name>A0A232FKJ1_9HYME</name>
<keyword evidence="2" id="KW-0472">Membrane</keyword>
<dbReference type="AlphaFoldDB" id="A0A232FKJ1"/>